<organism evidence="3 4">
    <name type="scientific">Conidiobolus coronatus (strain ATCC 28846 / CBS 209.66 / NRRL 28638)</name>
    <name type="common">Delacroixia coronata</name>
    <dbReference type="NCBI Taxonomy" id="796925"/>
    <lineage>
        <taxon>Eukaryota</taxon>
        <taxon>Fungi</taxon>
        <taxon>Fungi incertae sedis</taxon>
        <taxon>Zoopagomycota</taxon>
        <taxon>Entomophthoromycotina</taxon>
        <taxon>Entomophthoromycetes</taxon>
        <taxon>Entomophthorales</taxon>
        <taxon>Ancylistaceae</taxon>
        <taxon>Conidiobolus</taxon>
    </lineage>
</organism>
<dbReference type="Proteomes" id="UP000070444">
    <property type="component" value="Unassembled WGS sequence"/>
</dbReference>
<reference evidence="3 4" key="1">
    <citation type="journal article" date="2015" name="Genome Biol. Evol.">
        <title>Phylogenomic analyses indicate that early fungi evolved digesting cell walls of algal ancestors of land plants.</title>
        <authorList>
            <person name="Chang Y."/>
            <person name="Wang S."/>
            <person name="Sekimoto S."/>
            <person name="Aerts A.L."/>
            <person name="Choi C."/>
            <person name="Clum A."/>
            <person name="LaButti K.M."/>
            <person name="Lindquist E.A."/>
            <person name="Yee Ngan C."/>
            <person name="Ohm R.A."/>
            <person name="Salamov A.A."/>
            <person name="Grigoriev I.V."/>
            <person name="Spatafora J.W."/>
            <person name="Berbee M.L."/>
        </authorList>
    </citation>
    <scope>NUCLEOTIDE SEQUENCE [LARGE SCALE GENOMIC DNA]</scope>
    <source>
        <strain evidence="3 4">NRRL 28638</strain>
    </source>
</reference>
<dbReference type="AlphaFoldDB" id="A0A137NTD7"/>
<evidence type="ECO:0000256" key="2">
    <source>
        <dbReference type="SAM" id="SignalP"/>
    </source>
</evidence>
<gene>
    <name evidence="3" type="ORF">CONCODRAFT_12192</name>
</gene>
<protein>
    <submittedName>
        <fullName evidence="3">Uncharacterized protein</fullName>
    </submittedName>
</protein>
<keyword evidence="2" id="KW-0732">Signal</keyword>
<evidence type="ECO:0000256" key="1">
    <source>
        <dbReference type="SAM" id="MobiDB-lite"/>
    </source>
</evidence>
<evidence type="ECO:0000313" key="3">
    <source>
        <dbReference type="EMBL" id="KXN66043.1"/>
    </source>
</evidence>
<keyword evidence="4" id="KW-1185">Reference proteome</keyword>
<feature type="region of interest" description="Disordered" evidence="1">
    <location>
        <begin position="96"/>
        <end position="118"/>
    </location>
</feature>
<sequence length="118" mass="14107">MKFLHQLFVISAVLANYDEDVEARIYHDKHEHRSNLYKKYRCHSDLDDTAWGIKANENVYVDFFHNKDCSGHWKRRAWGRTTFKDSIDYCSIRLSRREKGDREGSSDESDSDYKNHDD</sequence>
<feature type="chain" id="PRO_5007294053" evidence="2">
    <location>
        <begin position="24"/>
        <end position="118"/>
    </location>
</feature>
<name>A0A137NTD7_CONC2</name>
<dbReference type="EMBL" id="KQ964774">
    <property type="protein sequence ID" value="KXN66043.1"/>
    <property type="molecule type" value="Genomic_DNA"/>
</dbReference>
<accession>A0A137NTD7</accession>
<proteinExistence type="predicted"/>
<feature type="signal peptide" evidence="2">
    <location>
        <begin position="1"/>
        <end position="23"/>
    </location>
</feature>
<evidence type="ECO:0000313" key="4">
    <source>
        <dbReference type="Proteomes" id="UP000070444"/>
    </source>
</evidence>